<dbReference type="GO" id="GO:0005886">
    <property type="term" value="C:plasma membrane"/>
    <property type="evidence" value="ECO:0007669"/>
    <property type="project" value="UniProtKB-SubCell"/>
</dbReference>
<keyword evidence="6 7" id="KW-0472">Membrane</keyword>
<evidence type="ECO:0000256" key="1">
    <source>
        <dbReference type="ARBA" id="ARBA00004651"/>
    </source>
</evidence>
<evidence type="ECO:0000256" key="7">
    <source>
        <dbReference type="SAM" id="Phobius"/>
    </source>
</evidence>
<keyword evidence="4 7" id="KW-0812">Transmembrane</keyword>
<sequence length="138" mass="14702">MTKMTGVSTIMRVVLGIIFLVHGVSKFQMGLGNVDAWFSSMGIPGFMAYVAAIIELVGGIMLIVGLFTRSVSALLVLIMIGAIVTVKLSAGLLGNDQSPGYELEIALMLISLHLLVAEPTALSVDHFIRNKRSAAIQK</sequence>
<dbReference type="PANTHER" id="PTHR33452">
    <property type="entry name" value="OXIDOREDUCTASE CATD-RELATED"/>
    <property type="match status" value="1"/>
</dbReference>
<dbReference type="Pfam" id="PF07681">
    <property type="entry name" value="DoxX"/>
    <property type="match status" value="1"/>
</dbReference>
<evidence type="ECO:0000256" key="2">
    <source>
        <dbReference type="ARBA" id="ARBA00006679"/>
    </source>
</evidence>
<feature type="transmembrane region" description="Helical" evidence="7">
    <location>
        <begin position="74"/>
        <end position="93"/>
    </location>
</feature>
<dbReference type="Proteomes" id="UP000192940">
    <property type="component" value="Chromosome I"/>
</dbReference>
<accession>A0A1X7G6E4</accession>
<evidence type="ECO:0000256" key="6">
    <source>
        <dbReference type="ARBA" id="ARBA00023136"/>
    </source>
</evidence>
<evidence type="ECO:0000313" key="8">
    <source>
        <dbReference type="EMBL" id="SMF64243.1"/>
    </source>
</evidence>
<protein>
    <submittedName>
        <fullName evidence="8">Uncharacterized membrane protein YphA, DoxX/SURF4 family</fullName>
    </submittedName>
</protein>
<feature type="transmembrane region" description="Helical" evidence="7">
    <location>
        <begin position="46"/>
        <end position="67"/>
    </location>
</feature>
<comment type="similarity">
    <text evidence="2">Belongs to the DoxX family.</text>
</comment>
<gene>
    <name evidence="8" type="ORF">SAMN05661091_0048</name>
</gene>
<dbReference type="EMBL" id="LT840184">
    <property type="protein sequence ID" value="SMF64243.1"/>
    <property type="molecule type" value="Genomic_DNA"/>
</dbReference>
<evidence type="ECO:0000256" key="5">
    <source>
        <dbReference type="ARBA" id="ARBA00022989"/>
    </source>
</evidence>
<reference evidence="8 9" key="1">
    <citation type="submission" date="2017-04" db="EMBL/GenBank/DDBJ databases">
        <authorList>
            <person name="Afonso C.L."/>
            <person name="Miller P.J."/>
            <person name="Scott M.A."/>
            <person name="Spackman E."/>
            <person name="Goraichik I."/>
            <person name="Dimitrov K.M."/>
            <person name="Suarez D.L."/>
            <person name="Swayne D.E."/>
        </authorList>
    </citation>
    <scope>NUCLEOTIDE SEQUENCE [LARGE SCALE GENOMIC DNA]</scope>
    <source>
        <strain evidence="8 9">N3/975</strain>
    </source>
</reference>
<keyword evidence="5 7" id="KW-1133">Transmembrane helix</keyword>
<dbReference type="InterPro" id="IPR032808">
    <property type="entry name" value="DoxX"/>
</dbReference>
<dbReference type="PANTHER" id="PTHR33452:SF1">
    <property type="entry name" value="INNER MEMBRANE PROTEIN YPHA-RELATED"/>
    <property type="match status" value="1"/>
</dbReference>
<evidence type="ECO:0000313" key="9">
    <source>
        <dbReference type="Proteomes" id="UP000192940"/>
    </source>
</evidence>
<proteinExistence type="inferred from homology"/>
<keyword evidence="3" id="KW-1003">Cell membrane</keyword>
<evidence type="ECO:0000256" key="4">
    <source>
        <dbReference type="ARBA" id="ARBA00022692"/>
    </source>
</evidence>
<feature type="transmembrane region" description="Helical" evidence="7">
    <location>
        <begin position="105"/>
        <end position="128"/>
    </location>
</feature>
<evidence type="ECO:0000256" key="3">
    <source>
        <dbReference type="ARBA" id="ARBA00022475"/>
    </source>
</evidence>
<dbReference type="RefSeq" id="WP_208917095.1">
    <property type="nucleotide sequence ID" value="NZ_LT840184.1"/>
</dbReference>
<comment type="subcellular location">
    <subcellularLocation>
        <location evidence="1">Cell membrane</location>
        <topology evidence="1">Multi-pass membrane protein</topology>
    </subcellularLocation>
</comment>
<name>A0A1X7G6E4_9BACL</name>
<organism evidence="8 9">
    <name type="scientific">Paenibacillus uliginis N3/975</name>
    <dbReference type="NCBI Taxonomy" id="1313296"/>
    <lineage>
        <taxon>Bacteria</taxon>
        <taxon>Bacillati</taxon>
        <taxon>Bacillota</taxon>
        <taxon>Bacilli</taxon>
        <taxon>Bacillales</taxon>
        <taxon>Paenibacillaceae</taxon>
        <taxon>Paenibacillus</taxon>
    </lineage>
</organism>
<dbReference type="AlphaFoldDB" id="A0A1X7G6E4"/>
<dbReference type="InterPro" id="IPR051907">
    <property type="entry name" value="DoxX-like_oxidoreductase"/>
</dbReference>
<keyword evidence="9" id="KW-1185">Reference proteome</keyword>
<dbReference type="STRING" id="1313296.SAMN05661091_0048"/>